<dbReference type="AlphaFoldDB" id="A0A4R4RQF3"/>
<dbReference type="GO" id="GO:0031176">
    <property type="term" value="F:endo-1,4-beta-xylanase activity"/>
    <property type="evidence" value="ECO:0007669"/>
    <property type="project" value="UniProtKB-EC"/>
</dbReference>
<evidence type="ECO:0000256" key="2">
    <source>
        <dbReference type="ARBA" id="ARBA00007495"/>
    </source>
</evidence>
<evidence type="ECO:0000313" key="11">
    <source>
        <dbReference type="EMBL" id="TDC51389.1"/>
    </source>
</evidence>
<dbReference type="InterPro" id="IPR044846">
    <property type="entry name" value="GH10"/>
</dbReference>
<protein>
    <recommendedName>
        <fullName evidence="3">endo-1,4-beta-xylanase</fullName>
        <ecNumber evidence="3">3.2.1.8</ecNumber>
    </recommendedName>
</protein>
<keyword evidence="9" id="KW-0624">Polysaccharide degradation</keyword>
<dbReference type="PANTHER" id="PTHR31490:SF88">
    <property type="entry name" value="BETA-XYLANASE"/>
    <property type="match status" value="1"/>
</dbReference>
<dbReference type="PANTHER" id="PTHR31490">
    <property type="entry name" value="GLYCOSYL HYDROLASE"/>
    <property type="match status" value="1"/>
</dbReference>
<comment type="catalytic activity">
    <reaction evidence="1">
        <text>Endohydrolysis of (1-&gt;4)-beta-D-xylosidic linkages in xylans.</text>
        <dbReference type="EC" id="3.2.1.8"/>
    </reaction>
</comment>
<keyword evidence="7" id="KW-0119">Carbohydrate metabolism</keyword>
<evidence type="ECO:0000313" key="12">
    <source>
        <dbReference type="Proteomes" id="UP000295621"/>
    </source>
</evidence>
<dbReference type="EMBL" id="SMKL01000023">
    <property type="protein sequence ID" value="TDC51389.1"/>
    <property type="molecule type" value="Genomic_DNA"/>
</dbReference>
<dbReference type="Pfam" id="PF00331">
    <property type="entry name" value="Glyco_hydro_10"/>
    <property type="match status" value="1"/>
</dbReference>
<dbReference type="Gene3D" id="3.20.20.80">
    <property type="entry name" value="Glycosidases"/>
    <property type="match status" value="1"/>
</dbReference>
<organism evidence="11 12">
    <name type="scientific">Jiangella ureilytica</name>
    <dbReference type="NCBI Taxonomy" id="2530374"/>
    <lineage>
        <taxon>Bacteria</taxon>
        <taxon>Bacillati</taxon>
        <taxon>Actinomycetota</taxon>
        <taxon>Actinomycetes</taxon>
        <taxon>Jiangellales</taxon>
        <taxon>Jiangellaceae</taxon>
        <taxon>Jiangella</taxon>
    </lineage>
</organism>
<evidence type="ECO:0000256" key="1">
    <source>
        <dbReference type="ARBA" id="ARBA00000681"/>
    </source>
</evidence>
<dbReference type="Proteomes" id="UP000295621">
    <property type="component" value="Unassembled WGS sequence"/>
</dbReference>
<evidence type="ECO:0000256" key="9">
    <source>
        <dbReference type="ARBA" id="ARBA00023326"/>
    </source>
</evidence>
<dbReference type="SUPFAM" id="SSF51445">
    <property type="entry name" value="(Trans)glycosidases"/>
    <property type="match status" value="1"/>
</dbReference>
<dbReference type="RefSeq" id="WP_131982811.1">
    <property type="nucleotide sequence ID" value="NZ_SMKL01000023.1"/>
</dbReference>
<keyword evidence="8" id="KW-0326">Glycosidase</keyword>
<evidence type="ECO:0000259" key="10">
    <source>
        <dbReference type="PROSITE" id="PS51760"/>
    </source>
</evidence>
<dbReference type="OrthoDB" id="9815836at2"/>
<keyword evidence="5" id="KW-0732">Signal</keyword>
<gene>
    <name evidence="11" type="ORF">E1212_12410</name>
</gene>
<keyword evidence="12" id="KW-1185">Reference proteome</keyword>
<dbReference type="PROSITE" id="PS51760">
    <property type="entry name" value="GH10_2"/>
    <property type="match status" value="1"/>
</dbReference>
<comment type="similarity">
    <text evidence="2">Belongs to the glycosyl hydrolase 10 (cellulase F) family.</text>
</comment>
<name>A0A4R4RQF3_9ACTN</name>
<dbReference type="EC" id="3.2.1.8" evidence="3"/>
<evidence type="ECO:0000256" key="6">
    <source>
        <dbReference type="ARBA" id="ARBA00022801"/>
    </source>
</evidence>
<dbReference type="InterPro" id="IPR017853">
    <property type="entry name" value="GH"/>
</dbReference>
<proteinExistence type="inferred from homology"/>
<sequence length="400" mass="44834">MHQTRPVTRRSLLAGAGALAVGAAGLGGVAQARPSSLAAGPRRHPPLWRQAWRKGIVFGSSIATWQLDDDYPALHAREAGLLFTEDDLLWYQLKPTPDAELNFGPGDQIIGFAEQNRQLVIAAHLAWDEGFGEGWSEDDLWGLSAPEARELLYGVIRSEVAHYRGRADGWIVANEVTDPEEADRHGFRTNVPWYQTIGPSYIAESFHIAQDEDPDALRIINEFGFETVNEWGDRPGPRRRAYLRAIDRLLAQGVPVQAVGIQGHLLADRFADRFHENGYRAFLREIADRGLPILVTELDVLDDGLPTDAAERDRMVADVYRRYLDVTLDDEAVKVVVAFGLTDRYTWLEEDMPREDGTPRRPLAFDADLRRKPAARAISRAFEHAPCREPLWTPPKAGYS</sequence>
<evidence type="ECO:0000256" key="3">
    <source>
        <dbReference type="ARBA" id="ARBA00012590"/>
    </source>
</evidence>
<comment type="caution">
    <text evidence="11">The sequence shown here is derived from an EMBL/GenBank/DDBJ whole genome shotgun (WGS) entry which is preliminary data.</text>
</comment>
<evidence type="ECO:0000256" key="7">
    <source>
        <dbReference type="ARBA" id="ARBA00023277"/>
    </source>
</evidence>
<keyword evidence="6" id="KW-0378">Hydrolase</keyword>
<evidence type="ECO:0000256" key="5">
    <source>
        <dbReference type="ARBA" id="ARBA00022729"/>
    </source>
</evidence>
<reference evidence="11 12" key="1">
    <citation type="submission" date="2019-02" db="EMBL/GenBank/DDBJ databases">
        <title>Draft genome sequences of novel Actinobacteria.</title>
        <authorList>
            <person name="Sahin N."/>
            <person name="Ay H."/>
            <person name="Saygin H."/>
        </authorList>
    </citation>
    <scope>NUCLEOTIDE SEQUENCE [LARGE SCALE GENOMIC DNA]</scope>
    <source>
        <strain evidence="11 12">KC603</strain>
    </source>
</reference>
<dbReference type="InterPro" id="IPR001000">
    <property type="entry name" value="GH10_dom"/>
</dbReference>
<evidence type="ECO:0000256" key="8">
    <source>
        <dbReference type="ARBA" id="ARBA00023295"/>
    </source>
</evidence>
<accession>A0A4R4RQF3</accession>
<dbReference type="InterPro" id="IPR006311">
    <property type="entry name" value="TAT_signal"/>
</dbReference>
<dbReference type="PROSITE" id="PS51318">
    <property type="entry name" value="TAT"/>
    <property type="match status" value="1"/>
</dbReference>
<feature type="domain" description="GH10" evidence="10">
    <location>
        <begin position="42"/>
        <end position="381"/>
    </location>
</feature>
<keyword evidence="4" id="KW-0858">Xylan degradation</keyword>
<dbReference type="GO" id="GO:0045493">
    <property type="term" value="P:xylan catabolic process"/>
    <property type="evidence" value="ECO:0007669"/>
    <property type="project" value="UniProtKB-KW"/>
</dbReference>
<dbReference type="SMART" id="SM00633">
    <property type="entry name" value="Glyco_10"/>
    <property type="match status" value="1"/>
</dbReference>
<evidence type="ECO:0000256" key="4">
    <source>
        <dbReference type="ARBA" id="ARBA00022651"/>
    </source>
</evidence>